<dbReference type="Gene3D" id="1.10.10.10">
    <property type="entry name" value="Winged helix-like DNA-binding domain superfamily/Winged helix DNA-binding domain"/>
    <property type="match status" value="1"/>
</dbReference>
<evidence type="ECO:0000313" key="6">
    <source>
        <dbReference type="EMBL" id="QDR81472.1"/>
    </source>
</evidence>
<dbReference type="InterPro" id="IPR036388">
    <property type="entry name" value="WH-like_DNA-bd_sf"/>
</dbReference>
<dbReference type="SUPFAM" id="SSF46785">
    <property type="entry name" value="Winged helix' DNA-binding domain"/>
    <property type="match status" value="1"/>
</dbReference>
<dbReference type="Proteomes" id="UP000320776">
    <property type="component" value="Chromosome"/>
</dbReference>
<gene>
    <name evidence="6" type="primary">gltC_7</name>
    <name evidence="6" type="ORF">SPTER_28550</name>
</gene>
<accession>A0A517DVU2</accession>
<keyword evidence="7" id="KW-1185">Reference proteome</keyword>
<dbReference type="GO" id="GO:0003700">
    <property type="term" value="F:DNA-binding transcription factor activity"/>
    <property type="evidence" value="ECO:0007669"/>
    <property type="project" value="InterPro"/>
</dbReference>
<dbReference type="OrthoDB" id="1677645at2"/>
<name>A0A517DVU2_9FIRM</name>
<evidence type="ECO:0000313" key="7">
    <source>
        <dbReference type="Proteomes" id="UP000320776"/>
    </source>
</evidence>
<keyword evidence="4" id="KW-0804">Transcription</keyword>
<dbReference type="GO" id="GO:0032993">
    <property type="term" value="C:protein-DNA complex"/>
    <property type="evidence" value="ECO:0007669"/>
    <property type="project" value="TreeGrafter"/>
</dbReference>
<dbReference type="FunFam" id="1.10.10.10:FF:000001">
    <property type="entry name" value="LysR family transcriptional regulator"/>
    <property type="match status" value="1"/>
</dbReference>
<dbReference type="InterPro" id="IPR005119">
    <property type="entry name" value="LysR_subst-bd"/>
</dbReference>
<dbReference type="PROSITE" id="PS50931">
    <property type="entry name" value="HTH_LYSR"/>
    <property type="match status" value="1"/>
</dbReference>
<organism evidence="6 7">
    <name type="scientific">Sporomusa termitida</name>
    <dbReference type="NCBI Taxonomy" id="2377"/>
    <lineage>
        <taxon>Bacteria</taxon>
        <taxon>Bacillati</taxon>
        <taxon>Bacillota</taxon>
        <taxon>Negativicutes</taxon>
        <taxon>Selenomonadales</taxon>
        <taxon>Sporomusaceae</taxon>
        <taxon>Sporomusa</taxon>
    </lineage>
</organism>
<comment type="similarity">
    <text evidence="1">Belongs to the LysR transcriptional regulatory family.</text>
</comment>
<dbReference type="Gene3D" id="3.40.190.10">
    <property type="entry name" value="Periplasmic binding protein-like II"/>
    <property type="match status" value="2"/>
</dbReference>
<dbReference type="Pfam" id="PF00126">
    <property type="entry name" value="HTH_1"/>
    <property type="match status" value="1"/>
</dbReference>
<evidence type="ECO:0000256" key="3">
    <source>
        <dbReference type="ARBA" id="ARBA00023125"/>
    </source>
</evidence>
<dbReference type="Pfam" id="PF03466">
    <property type="entry name" value="LysR_substrate"/>
    <property type="match status" value="1"/>
</dbReference>
<dbReference type="PRINTS" id="PR00039">
    <property type="entry name" value="HTHLYSR"/>
</dbReference>
<proteinExistence type="inferred from homology"/>
<reference evidence="6 7" key="1">
    <citation type="submission" date="2019-02" db="EMBL/GenBank/DDBJ databases">
        <title>Closed genome of Sporomusa termitida DSM 4440.</title>
        <authorList>
            <person name="Poehlein A."/>
            <person name="Daniel R."/>
        </authorList>
    </citation>
    <scope>NUCLEOTIDE SEQUENCE [LARGE SCALE GENOMIC DNA]</scope>
    <source>
        <strain evidence="6 7">DSM 4440</strain>
    </source>
</reference>
<dbReference type="InterPro" id="IPR000847">
    <property type="entry name" value="LysR_HTH_N"/>
</dbReference>
<dbReference type="PANTHER" id="PTHR30346">
    <property type="entry name" value="TRANSCRIPTIONAL DUAL REGULATOR HCAR-RELATED"/>
    <property type="match status" value="1"/>
</dbReference>
<sequence>MEIQLLREFTCLAEHLNFSTAAKQLFIAQPVLSRHIADLEYALGVQLFARNKQSVQLTPIGAVVLAEAKTILAHYDEGIKKIQLAIAGFAGQLKIGFLGAPVKNFFPELISRFRSTYPNVDLHLNQLNLGSLTHALKRGDIDIGFTLSFDLSKLTGYCWQTLYSESLAVVLRHDHPAASQHKISLAALSQENFILLSPEESPGLHNQIIDLCTANGFFPKLAKLSAFPENALLMVESAIGVAILPRHIQVYASPELRFLDIDGGGTGFDVVVIWGEVHANPAVPLFLKELENLQIENRNG</sequence>
<dbReference type="SUPFAM" id="SSF53850">
    <property type="entry name" value="Periplasmic binding protein-like II"/>
    <property type="match status" value="1"/>
</dbReference>
<dbReference type="EMBL" id="CP036259">
    <property type="protein sequence ID" value="QDR81472.1"/>
    <property type="molecule type" value="Genomic_DNA"/>
</dbReference>
<dbReference type="RefSeq" id="WP_144350960.1">
    <property type="nucleotide sequence ID" value="NZ_CP036259.1"/>
</dbReference>
<evidence type="ECO:0000256" key="2">
    <source>
        <dbReference type="ARBA" id="ARBA00023015"/>
    </source>
</evidence>
<dbReference type="AlphaFoldDB" id="A0A517DVU2"/>
<feature type="domain" description="HTH lysR-type" evidence="5">
    <location>
        <begin position="1"/>
        <end position="58"/>
    </location>
</feature>
<dbReference type="InterPro" id="IPR036390">
    <property type="entry name" value="WH_DNA-bd_sf"/>
</dbReference>
<protein>
    <submittedName>
        <fullName evidence="6">HTH-type transcriptional regulator GltC</fullName>
    </submittedName>
</protein>
<keyword evidence="2" id="KW-0805">Transcription regulation</keyword>
<keyword evidence="3" id="KW-0238">DNA-binding</keyword>
<dbReference type="PANTHER" id="PTHR30346:SF0">
    <property type="entry name" value="HCA OPERON TRANSCRIPTIONAL ACTIVATOR HCAR"/>
    <property type="match status" value="1"/>
</dbReference>
<evidence type="ECO:0000259" key="5">
    <source>
        <dbReference type="PROSITE" id="PS50931"/>
    </source>
</evidence>
<dbReference type="CDD" id="cd08414">
    <property type="entry name" value="PBP2_LTTR_aromatics_like"/>
    <property type="match status" value="1"/>
</dbReference>
<dbReference type="GO" id="GO:0003677">
    <property type="term" value="F:DNA binding"/>
    <property type="evidence" value="ECO:0007669"/>
    <property type="project" value="UniProtKB-KW"/>
</dbReference>
<dbReference type="KEGG" id="sted:SPTER_28550"/>
<evidence type="ECO:0000256" key="1">
    <source>
        <dbReference type="ARBA" id="ARBA00009437"/>
    </source>
</evidence>
<evidence type="ECO:0000256" key="4">
    <source>
        <dbReference type="ARBA" id="ARBA00023163"/>
    </source>
</evidence>